<reference evidence="8" key="1">
    <citation type="submission" date="2021-07" db="EMBL/GenBank/DDBJ databases">
        <authorList>
            <person name="Catto M.A."/>
            <person name="Jacobson A."/>
            <person name="Kennedy G."/>
            <person name="Labadie P."/>
            <person name="Hunt B.G."/>
            <person name="Srinivasan R."/>
        </authorList>
    </citation>
    <scope>NUCLEOTIDE SEQUENCE</scope>
    <source>
        <strain evidence="8">PL_HMW_Pooled</strain>
        <tissue evidence="8">Head</tissue>
    </source>
</reference>
<dbReference type="Pfam" id="PF05699">
    <property type="entry name" value="Dimer_Tnp_hAT"/>
    <property type="match status" value="1"/>
</dbReference>
<comment type="caution">
    <text evidence="8">The sequence shown here is derived from an EMBL/GenBank/DDBJ whole genome shotgun (WGS) entry which is preliminary data.</text>
</comment>
<protein>
    <submittedName>
        <fullName evidence="8">Zinc finger BED domain-containing protein 4</fullName>
    </submittedName>
</protein>
<name>A0AAE1LUX1_9NEOP</name>
<evidence type="ECO:0000313" key="8">
    <source>
        <dbReference type="EMBL" id="KAK3932660.1"/>
    </source>
</evidence>
<dbReference type="PANTHER" id="PTHR46481">
    <property type="entry name" value="ZINC FINGER BED DOMAIN-CONTAINING PROTEIN 4"/>
    <property type="match status" value="1"/>
</dbReference>
<dbReference type="InterPro" id="IPR052035">
    <property type="entry name" value="ZnF_BED_domain_contain"/>
</dbReference>
<accession>A0AAE1LUX1</accession>
<comment type="subcellular location">
    <subcellularLocation>
        <location evidence="1">Nucleus</location>
    </subcellularLocation>
</comment>
<keyword evidence="3" id="KW-0863">Zinc-finger</keyword>
<dbReference type="SUPFAM" id="SSF53098">
    <property type="entry name" value="Ribonuclease H-like"/>
    <property type="match status" value="1"/>
</dbReference>
<keyword evidence="5" id="KW-0539">Nucleus</keyword>
<dbReference type="PANTHER" id="PTHR46481:SF10">
    <property type="entry name" value="ZINC FINGER BED DOMAIN-CONTAINING PROTEIN 39"/>
    <property type="match status" value="1"/>
</dbReference>
<keyword evidence="2" id="KW-0479">Metal-binding</keyword>
<sequence length="645" mass="72458">MTPVAVKIGTKRNAGNLMTHLKRHHKDVHDRVKTQWDRLKNPPGVLGEPPTKRAKLCTLNGVVMSGAALELHCTRLVSEHGLAFKVLSYDAFQDIIQPLIRAMPASEKVTISENSIPPKITALAEKARERLRVEMTGKMVSLMVDGCSKNQRHFIGIKTQYCREEQVVVRTLSLYGDNLKNIIHGTLRRYRISSKNLVSFTSDSGANYVRAGRLLAVVEDDDLEAENKDEDELLPEERDTMIRGLESGDLSTDDFKMQSIRCAAHTLQLAIDEALKAERSVKTTIDKVRSLANYLRNEHQARQIKNASLPLPTLDVCTRWGSLYDMLTSVYNLRNLVELTLEWHKKEDKAKYALSEEAWEAVEKNAGYLAPAPARKATTKLQRENLTLGDFFAIWTEMTIGLQKKNSCLAKTLLSAMSERVKAVQYSKKGRRAGEGEKTSPLFHYPAFNAAVFLDPRYFSLLTTEQITEAKTYLLDLWKRLQSAKGTPTPTVVAEESGDSGSDCDGVSADEDEVDFRKHLEKQNQARKVVTAASTGRKDPGVNDVAIILENYDRTTEFIPVEADVMEYWKKRKLSDPVLYKLAMIVLAIPATQVAVERLFSCLRFILRPQRFGLSASAVEDITFLHANPNLVREIAKEVMKPNGP</sequence>
<evidence type="ECO:0000256" key="2">
    <source>
        <dbReference type="ARBA" id="ARBA00022723"/>
    </source>
</evidence>
<dbReference type="GO" id="GO:0005634">
    <property type="term" value="C:nucleus"/>
    <property type="evidence" value="ECO:0007669"/>
    <property type="project" value="UniProtKB-SubCell"/>
</dbReference>
<evidence type="ECO:0000256" key="6">
    <source>
        <dbReference type="SAM" id="MobiDB-lite"/>
    </source>
</evidence>
<keyword evidence="4" id="KW-0862">Zinc</keyword>
<gene>
    <name evidence="8" type="ORF">KUF71_013734</name>
</gene>
<evidence type="ECO:0000256" key="5">
    <source>
        <dbReference type="ARBA" id="ARBA00023242"/>
    </source>
</evidence>
<evidence type="ECO:0000256" key="3">
    <source>
        <dbReference type="ARBA" id="ARBA00022771"/>
    </source>
</evidence>
<organism evidence="8 9">
    <name type="scientific">Frankliniella fusca</name>
    <dbReference type="NCBI Taxonomy" id="407009"/>
    <lineage>
        <taxon>Eukaryota</taxon>
        <taxon>Metazoa</taxon>
        <taxon>Ecdysozoa</taxon>
        <taxon>Arthropoda</taxon>
        <taxon>Hexapoda</taxon>
        <taxon>Insecta</taxon>
        <taxon>Pterygota</taxon>
        <taxon>Neoptera</taxon>
        <taxon>Paraneoptera</taxon>
        <taxon>Thysanoptera</taxon>
        <taxon>Terebrantia</taxon>
        <taxon>Thripoidea</taxon>
        <taxon>Thripidae</taxon>
        <taxon>Frankliniella</taxon>
    </lineage>
</organism>
<dbReference type="EMBL" id="JAHWGI010001438">
    <property type="protein sequence ID" value="KAK3932660.1"/>
    <property type="molecule type" value="Genomic_DNA"/>
</dbReference>
<proteinExistence type="predicted"/>
<dbReference type="GO" id="GO:0008270">
    <property type="term" value="F:zinc ion binding"/>
    <property type="evidence" value="ECO:0007669"/>
    <property type="project" value="UniProtKB-KW"/>
</dbReference>
<evidence type="ECO:0000313" key="9">
    <source>
        <dbReference type="Proteomes" id="UP001219518"/>
    </source>
</evidence>
<evidence type="ECO:0000256" key="4">
    <source>
        <dbReference type="ARBA" id="ARBA00022833"/>
    </source>
</evidence>
<dbReference type="InterPro" id="IPR012337">
    <property type="entry name" value="RNaseH-like_sf"/>
</dbReference>
<dbReference type="GO" id="GO:0046983">
    <property type="term" value="F:protein dimerization activity"/>
    <property type="evidence" value="ECO:0007669"/>
    <property type="project" value="InterPro"/>
</dbReference>
<dbReference type="AlphaFoldDB" id="A0AAE1LUX1"/>
<evidence type="ECO:0000256" key="1">
    <source>
        <dbReference type="ARBA" id="ARBA00004123"/>
    </source>
</evidence>
<dbReference type="Proteomes" id="UP001219518">
    <property type="component" value="Unassembled WGS sequence"/>
</dbReference>
<keyword evidence="9" id="KW-1185">Reference proteome</keyword>
<reference evidence="8" key="2">
    <citation type="journal article" date="2023" name="BMC Genomics">
        <title>Pest status, molecular evolution, and epigenetic factors derived from the genome assembly of Frankliniella fusca, a thysanopteran phytovirus vector.</title>
        <authorList>
            <person name="Catto M.A."/>
            <person name="Labadie P.E."/>
            <person name="Jacobson A.L."/>
            <person name="Kennedy G.G."/>
            <person name="Srinivasan R."/>
            <person name="Hunt B.G."/>
        </authorList>
    </citation>
    <scope>NUCLEOTIDE SEQUENCE</scope>
    <source>
        <strain evidence="8">PL_HMW_Pooled</strain>
    </source>
</reference>
<evidence type="ECO:0000259" key="7">
    <source>
        <dbReference type="Pfam" id="PF05699"/>
    </source>
</evidence>
<dbReference type="InterPro" id="IPR008906">
    <property type="entry name" value="HATC_C_dom"/>
</dbReference>
<feature type="region of interest" description="Disordered" evidence="6">
    <location>
        <begin position="488"/>
        <end position="508"/>
    </location>
</feature>
<feature type="domain" description="HAT C-terminal dimerisation" evidence="7">
    <location>
        <begin position="555"/>
        <end position="628"/>
    </location>
</feature>